<protein>
    <recommendedName>
        <fullName evidence="3">XRE family transcriptional regulator</fullName>
    </recommendedName>
</protein>
<reference evidence="2" key="2">
    <citation type="submission" date="2015-09" db="EMBL/GenBank/DDBJ databases">
        <title>Draft genome sequence of a multidrug-resistant Chryseobacterium indologenes isolate from Malaysia.</title>
        <authorList>
            <person name="Yu C.Y."/>
            <person name="Ang G.Y."/>
            <person name="Chan K.-G."/>
        </authorList>
    </citation>
    <scope>NUCLEOTIDE SEQUENCE [LARGE SCALE GENOMIC DNA]</scope>
    <source>
        <strain evidence="2">CI_885</strain>
    </source>
</reference>
<evidence type="ECO:0000313" key="1">
    <source>
        <dbReference type="EMBL" id="KPE49779.1"/>
    </source>
</evidence>
<dbReference type="EMBL" id="LJOD01000015">
    <property type="protein sequence ID" value="KPE49779.1"/>
    <property type="molecule type" value="Genomic_DNA"/>
</dbReference>
<evidence type="ECO:0008006" key="3">
    <source>
        <dbReference type="Google" id="ProtNLM"/>
    </source>
</evidence>
<proteinExistence type="predicted"/>
<evidence type="ECO:0000313" key="2">
    <source>
        <dbReference type="Proteomes" id="UP000037953"/>
    </source>
</evidence>
<organism evidence="1 2">
    <name type="scientific">Chryseobacterium indologenes</name>
    <name type="common">Flavobacterium indologenes</name>
    <dbReference type="NCBI Taxonomy" id="253"/>
    <lineage>
        <taxon>Bacteria</taxon>
        <taxon>Pseudomonadati</taxon>
        <taxon>Bacteroidota</taxon>
        <taxon>Flavobacteriia</taxon>
        <taxon>Flavobacteriales</taxon>
        <taxon>Weeksellaceae</taxon>
        <taxon>Chryseobacterium group</taxon>
        <taxon>Chryseobacterium</taxon>
    </lineage>
</organism>
<reference evidence="1 2" key="1">
    <citation type="journal article" date="2015" name="Genom Data">
        <title>Draft genome sequence of a multidrug-resistant Chryseobacterium indologenes isolate from Malaysia.</title>
        <authorList>
            <person name="Yu C.Y."/>
            <person name="Ang G.Y."/>
            <person name="Cheng H.J."/>
            <person name="Cheong Y.M."/>
            <person name="Yin W.F."/>
            <person name="Chan K.G."/>
        </authorList>
    </citation>
    <scope>NUCLEOTIDE SEQUENCE [LARGE SCALE GENOMIC DNA]</scope>
    <source>
        <strain evidence="1 2">CI_885</strain>
    </source>
</reference>
<gene>
    <name evidence="1" type="ORF">AOB46_18650</name>
</gene>
<dbReference type="AlphaFoldDB" id="A0A0N1KS17"/>
<sequence>MQPVRYSLNVSEISIDWIQDKMKEFGLNTNDLVSQLALDKSSISLFFSRERKMNKSVKALFFYYFLTYELNRDFRDFLNAG</sequence>
<name>A0A0N1KS17_CHRID</name>
<dbReference type="Proteomes" id="UP000037953">
    <property type="component" value="Unassembled WGS sequence"/>
</dbReference>
<accession>A0A0N1KS17</accession>
<comment type="caution">
    <text evidence="1">The sequence shown here is derived from an EMBL/GenBank/DDBJ whole genome shotgun (WGS) entry which is preliminary data.</text>
</comment>
<dbReference type="PATRIC" id="fig|253.9.peg.1686"/>